<name>A0A371C1Y7_YARLL</name>
<evidence type="ECO:0000256" key="3">
    <source>
        <dbReference type="ARBA" id="ARBA00022792"/>
    </source>
</evidence>
<dbReference type="CDD" id="cd21422">
    <property type="entry name" value="GatF"/>
    <property type="match status" value="1"/>
</dbReference>
<keyword evidence="3 8" id="KW-0999">Mitochondrion inner membrane</keyword>
<evidence type="ECO:0000256" key="6">
    <source>
        <dbReference type="ARBA" id="ARBA00023128"/>
    </source>
</evidence>
<accession>A0A371C1Y7</accession>
<evidence type="ECO:0000256" key="1">
    <source>
        <dbReference type="ARBA" id="ARBA00022598"/>
    </source>
</evidence>
<dbReference type="GO" id="GO:0050567">
    <property type="term" value="F:glutaminyl-tRNA synthase (glutamine-hydrolyzing) activity"/>
    <property type="evidence" value="ECO:0007669"/>
    <property type="project" value="UniProtKB-UniRule"/>
</dbReference>
<organism evidence="9 10">
    <name type="scientific">Yarrowia lipolytica</name>
    <name type="common">Candida lipolytica</name>
    <dbReference type="NCBI Taxonomy" id="4952"/>
    <lineage>
        <taxon>Eukaryota</taxon>
        <taxon>Fungi</taxon>
        <taxon>Dikarya</taxon>
        <taxon>Ascomycota</taxon>
        <taxon>Saccharomycotina</taxon>
        <taxon>Dipodascomycetes</taxon>
        <taxon>Dipodascales</taxon>
        <taxon>Dipodascales incertae sedis</taxon>
        <taxon>Yarrowia</taxon>
    </lineage>
</organism>
<keyword evidence="2 8" id="KW-0547">Nucleotide-binding</keyword>
<dbReference type="AlphaFoldDB" id="A0A371C1Y7"/>
<evidence type="ECO:0000313" key="10">
    <source>
        <dbReference type="Proteomes" id="UP000256601"/>
    </source>
</evidence>
<comment type="function">
    <text evidence="8">Allows the formation of correctly charged Gln-tRNA(Gln) through the transamidation of misacylated Glu-tRNA(Gln) in the mitochondria. The reaction takes place in the presence of glutamine and ATP through an activated gamma-phospho-Glu-tRNA(Gln). Required for proper protein synthesis within the mitochondrion.</text>
</comment>
<evidence type="ECO:0000313" key="9">
    <source>
        <dbReference type="EMBL" id="RDW24329.1"/>
    </source>
</evidence>
<evidence type="ECO:0000256" key="4">
    <source>
        <dbReference type="ARBA" id="ARBA00022840"/>
    </source>
</evidence>
<comment type="subcellular location">
    <subcellularLocation>
        <location evidence="8">Mitochondrion inner membrane</location>
        <topology evidence="8">Peripheral membrane protein</topology>
        <orientation evidence="8">Matrix side</orientation>
    </subcellularLocation>
</comment>
<dbReference type="EC" id="6.3.5.-" evidence="8"/>
<comment type="subunit">
    <text evidence="8">Subunit of the heterotrimeric GatFAB amidotransferase (AdT) complex, composed of A, B and F subunits.</text>
</comment>
<comment type="catalytic activity">
    <reaction evidence="8">
        <text>L-glutamyl-tRNA(Gln) + L-glutamine + ATP + H2O = L-glutaminyl-tRNA(Gln) + L-glutamate + ADP + phosphate + H(+)</text>
        <dbReference type="Rhea" id="RHEA:17521"/>
        <dbReference type="Rhea" id="RHEA-COMP:9681"/>
        <dbReference type="Rhea" id="RHEA-COMP:9684"/>
        <dbReference type="ChEBI" id="CHEBI:15377"/>
        <dbReference type="ChEBI" id="CHEBI:15378"/>
        <dbReference type="ChEBI" id="CHEBI:29985"/>
        <dbReference type="ChEBI" id="CHEBI:30616"/>
        <dbReference type="ChEBI" id="CHEBI:43474"/>
        <dbReference type="ChEBI" id="CHEBI:58359"/>
        <dbReference type="ChEBI" id="CHEBI:78520"/>
        <dbReference type="ChEBI" id="CHEBI:78521"/>
        <dbReference type="ChEBI" id="CHEBI:456216"/>
    </reaction>
</comment>
<dbReference type="InterPro" id="IPR027499">
    <property type="entry name" value="GatF"/>
</dbReference>
<evidence type="ECO:0000256" key="2">
    <source>
        <dbReference type="ARBA" id="ARBA00022741"/>
    </source>
</evidence>
<keyword evidence="7 8" id="KW-0472">Membrane</keyword>
<dbReference type="Pfam" id="PF20977">
    <property type="entry name" value="GatF"/>
    <property type="match status" value="1"/>
</dbReference>
<dbReference type="VEuPathDB" id="FungiDB:YALI0_B23386g"/>
<dbReference type="GO" id="GO:0005524">
    <property type="term" value="F:ATP binding"/>
    <property type="evidence" value="ECO:0007669"/>
    <property type="project" value="UniProtKB-KW"/>
</dbReference>
<keyword evidence="1 8" id="KW-0436">Ligase</keyword>
<reference evidence="9 10" key="1">
    <citation type="submission" date="2018-07" db="EMBL/GenBank/DDBJ databases">
        <title>Draft Genome Assemblies for Five Robust Yarrowia lipolytica Strains Exhibiting High Lipid Production and Pentose Sugar Utilization and Sugar Alcohol Secretion from Undetoxified Lignocellulosic Biomass Hydrolysates.</title>
        <authorList>
            <consortium name="DOE Joint Genome Institute"/>
            <person name="Walker C."/>
            <person name="Ryu S."/>
            <person name="Na H."/>
            <person name="Zane M."/>
            <person name="LaButti K."/>
            <person name="Lipzen A."/>
            <person name="Haridas S."/>
            <person name="Barry K."/>
            <person name="Grigoriev I.V."/>
            <person name="Quarterman J."/>
            <person name="Slininger P."/>
            <person name="Dien B."/>
            <person name="Trinh C.T."/>
        </authorList>
    </citation>
    <scope>NUCLEOTIDE SEQUENCE [LARGE SCALE GENOMIC DNA]</scope>
    <source>
        <strain evidence="9 10">YB392</strain>
    </source>
</reference>
<dbReference type="GO" id="GO:0070681">
    <property type="term" value="P:glutaminyl-tRNAGln biosynthesis via transamidation"/>
    <property type="evidence" value="ECO:0007669"/>
    <property type="project" value="UniProtKB-UniRule"/>
</dbReference>
<keyword evidence="9" id="KW-0808">Transferase</keyword>
<keyword evidence="5 8" id="KW-0648">Protein biosynthesis</keyword>
<dbReference type="OrthoDB" id="5522061at2759"/>
<dbReference type="GO" id="GO:0005743">
    <property type="term" value="C:mitochondrial inner membrane"/>
    <property type="evidence" value="ECO:0007669"/>
    <property type="project" value="UniProtKB-SubCell"/>
</dbReference>
<keyword evidence="6 8" id="KW-0496">Mitochondrion</keyword>
<dbReference type="HAMAP" id="MF_03151">
    <property type="entry name" value="GatF"/>
    <property type="match status" value="1"/>
</dbReference>
<sequence>MLRIARVSHNAVKMASSRGIHFSSDGFIKMKDQKHILKVMNSPENQWSTDELLSHSDHSSDEITSETLQKVSKKLAPIFKSAALPMPDSDETMFSLIKTLRTQVNLVSHIHDIDVSGVAPLTCLTPIKDFTYEQLTAEDSGEPGPEVLWDALSCAEKKDGRFFVVSRDIKQEEPTQ</sequence>
<dbReference type="GO" id="GO:0030956">
    <property type="term" value="C:glutamyl-tRNA(Gln) amidotransferase complex"/>
    <property type="evidence" value="ECO:0007669"/>
    <property type="project" value="UniProtKB-UniRule"/>
</dbReference>
<dbReference type="EMBL" id="KZ859038">
    <property type="protein sequence ID" value="RDW24329.1"/>
    <property type="molecule type" value="Genomic_DNA"/>
</dbReference>
<dbReference type="Proteomes" id="UP000256601">
    <property type="component" value="Unassembled WGS sequence"/>
</dbReference>
<evidence type="ECO:0000256" key="7">
    <source>
        <dbReference type="ARBA" id="ARBA00023136"/>
    </source>
</evidence>
<protein>
    <recommendedName>
        <fullName evidence="8">Glutamyl-tRNA(Gln) amidotransferase subunit F, mitochondrial</fullName>
        <shortName evidence="8">Glu-AdT subunit F</shortName>
        <ecNumber evidence="8">6.3.5.-</ecNumber>
    </recommendedName>
</protein>
<keyword evidence="4 8" id="KW-0067">ATP-binding</keyword>
<dbReference type="GO" id="GO:0016740">
    <property type="term" value="F:transferase activity"/>
    <property type="evidence" value="ECO:0007669"/>
    <property type="project" value="UniProtKB-KW"/>
</dbReference>
<proteinExistence type="inferred from homology"/>
<gene>
    <name evidence="8" type="primary">GTF1</name>
    <name evidence="9" type="ORF">B0I71DRAFT_134430</name>
</gene>
<evidence type="ECO:0000256" key="5">
    <source>
        <dbReference type="ARBA" id="ARBA00022917"/>
    </source>
</evidence>
<dbReference type="GO" id="GO:0032543">
    <property type="term" value="P:mitochondrial translation"/>
    <property type="evidence" value="ECO:0007669"/>
    <property type="project" value="UniProtKB-UniRule"/>
</dbReference>
<comment type="similarity">
    <text evidence="8">Belongs to the GatF family.</text>
</comment>
<evidence type="ECO:0000256" key="8">
    <source>
        <dbReference type="HAMAP-Rule" id="MF_03151"/>
    </source>
</evidence>